<proteinExistence type="predicted"/>
<dbReference type="HOGENOM" id="CLU_3199973_0_0_9"/>
<protein>
    <submittedName>
        <fullName evidence="2">Uncharacterized protein</fullName>
    </submittedName>
</protein>
<evidence type="ECO:0000256" key="1">
    <source>
        <dbReference type="SAM" id="MobiDB-lite"/>
    </source>
</evidence>
<organism evidence="2 3">
    <name type="scientific">Eubacterium ramulus ATCC 29099</name>
    <dbReference type="NCBI Taxonomy" id="1256908"/>
    <lineage>
        <taxon>Bacteria</taxon>
        <taxon>Bacillati</taxon>
        <taxon>Bacillota</taxon>
        <taxon>Clostridia</taxon>
        <taxon>Eubacteriales</taxon>
        <taxon>Eubacteriaceae</taxon>
        <taxon>Eubacterium</taxon>
    </lineage>
</organism>
<evidence type="ECO:0000313" key="2">
    <source>
        <dbReference type="EMBL" id="ERK43653.1"/>
    </source>
</evidence>
<feature type="compositionally biased region" description="Polar residues" evidence="1">
    <location>
        <begin position="9"/>
        <end position="19"/>
    </location>
</feature>
<sequence length="45" mass="5239">MKNKKARSNPYNQDRNGQSGEVIFCPDRLEISRGLRNIYGNRKTI</sequence>
<keyword evidence="3" id="KW-1185">Reference proteome</keyword>
<comment type="caution">
    <text evidence="2">The sequence shown here is derived from an EMBL/GenBank/DDBJ whole genome shotgun (WGS) entry which is preliminary data.</text>
</comment>
<dbReference type="Proteomes" id="UP000016608">
    <property type="component" value="Unassembled WGS sequence"/>
</dbReference>
<evidence type="ECO:0000313" key="3">
    <source>
        <dbReference type="Proteomes" id="UP000016608"/>
    </source>
</evidence>
<name>U2QQR3_EUBRA</name>
<dbReference type="EMBL" id="AWVJ01000142">
    <property type="protein sequence ID" value="ERK43653.1"/>
    <property type="molecule type" value="Genomic_DNA"/>
</dbReference>
<accession>U2QQR3</accession>
<dbReference type="AlphaFoldDB" id="U2QQR3"/>
<feature type="region of interest" description="Disordered" evidence="1">
    <location>
        <begin position="1"/>
        <end position="20"/>
    </location>
</feature>
<gene>
    <name evidence="2" type="ORF">HMPREF0373_02342</name>
</gene>
<reference evidence="2 3" key="1">
    <citation type="submission" date="2013-06" db="EMBL/GenBank/DDBJ databases">
        <authorList>
            <person name="Weinstock G."/>
            <person name="Sodergren E."/>
            <person name="Lobos E.A."/>
            <person name="Fulton L."/>
            <person name="Fulton R."/>
            <person name="Courtney L."/>
            <person name="Fronick C."/>
            <person name="O'Laughlin M."/>
            <person name="Godfrey J."/>
            <person name="Wilson R.M."/>
            <person name="Miner T."/>
            <person name="Farmer C."/>
            <person name="Delehaunty K."/>
            <person name="Cordes M."/>
            <person name="Minx P."/>
            <person name="Tomlinson C."/>
            <person name="Chen J."/>
            <person name="Wollam A."/>
            <person name="Pepin K.H."/>
            <person name="Bhonagiri V."/>
            <person name="Zhang X."/>
            <person name="Warren W."/>
            <person name="Mitreva M."/>
            <person name="Mardis E.R."/>
            <person name="Wilson R.K."/>
        </authorList>
    </citation>
    <scope>NUCLEOTIDE SEQUENCE [LARGE SCALE GENOMIC DNA]</scope>
    <source>
        <strain evidence="2 3">ATCC 29099</strain>
    </source>
</reference>